<reference evidence="1 2" key="1">
    <citation type="journal article" date="2021" name="MBio">
        <title>Poor Competitiveness of Bradyrhizobium in Pigeon Pea Root Colonization in Indian Soils.</title>
        <authorList>
            <person name="Chalasani D."/>
            <person name="Basu A."/>
            <person name="Pullabhotla S.V.S.R.N."/>
            <person name="Jorrin B."/>
            <person name="Neal A.L."/>
            <person name="Poole P.S."/>
            <person name="Podile A.R."/>
            <person name="Tkacz A."/>
        </authorList>
    </citation>
    <scope>NUCLEOTIDE SEQUENCE [LARGE SCALE GENOMIC DNA]</scope>
    <source>
        <strain evidence="1 2">HU56</strain>
    </source>
</reference>
<comment type="caution">
    <text evidence="1">The sequence shown here is derived from an EMBL/GenBank/DDBJ whole genome shotgun (WGS) entry which is preliminary data.</text>
</comment>
<organism evidence="1 2">
    <name type="scientific">Rhizobium mesosinicum</name>
    <dbReference type="NCBI Taxonomy" id="335017"/>
    <lineage>
        <taxon>Bacteria</taxon>
        <taxon>Pseudomonadati</taxon>
        <taxon>Pseudomonadota</taxon>
        <taxon>Alphaproteobacteria</taxon>
        <taxon>Hyphomicrobiales</taxon>
        <taxon>Rhizobiaceae</taxon>
        <taxon>Rhizobium/Agrobacterium group</taxon>
        <taxon>Rhizobium</taxon>
    </lineage>
</organism>
<keyword evidence="2" id="KW-1185">Reference proteome</keyword>
<accession>A0ABS7GMX6</accession>
<dbReference type="Pfam" id="PF00805">
    <property type="entry name" value="Pentapeptide"/>
    <property type="match status" value="1"/>
</dbReference>
<gene>
    <name evidence="1" type="ORF">JNB85_01140</name>
</gene>
<sequence length="401" mass="45308">MDPSKDFRNVDLRHIDFGCADLSGFDFTLADMTGADLSRAKTANAIFTRTTVGGVKWPRDKKLLKRRGHYLPSHFHRAVVEDVVKFIGKEARVPEVKVSMPAGTGRSALLAALLERYEEAGLLGDVLIVVDTSSERDKLQDRLTEAFGPSIVAFPPRGKRARPSHARIEIVTASALSLWINAPERSALRLSRSLNCLVTYTLRSRRGEMGERFRKAFGTTFRLTFEADWEFLEVPAENYDLDFRYALSEALKDQLVEKAQTVQIQTELELMEAIRHEPVEAHGVIIVSDEIDIERFTEKLRADVSEDGLDWRLIPLKNMSPSSLERLGGVIHVVDASLAADCDLSDADFVVTVTRVPTLLTRALKYPRFKDNRVHTPVVYEMGRPLRTFSRDLLRKIRSEK</sequence>
<dbReference type="Gene3D" id="2.160.20.80">
    <property type="entry name" value="E3 ubiquitin-protein ligase SopA"/>
    <property type="match status" value="1"/>
</dbReference>
<evidence type="ECO:0000313" key="2">
    <source>
        <dbReference type="Proteomes" id="UP000717752"/>
    </source>
</evidence>
<dbReference type="RefSeq" id="WP_220332559.1">
    <property type="nucleotide sequence ID" value="NZ_JAEUAK010000001.1"/>
</dbReference>
<dbReference type="EMBL" id="JAEUAK010000001">
    <property type="protein sequence ID" value="MBW9051011.1"/>
    <property type="molecule type" value="Genomic_DNA"/>
</dbReference>
<dbReference type="InterPro" id="IPR001646">
    <property type="entry name" value="5peptide_repeat"/>
</dbReference>
<evidence type="ECO:0000313" key="1">
    <source>
        <dbReference type="EMBL" id="MBW9051011.1"/>
    </source>
</evidence>
<name>A0ABS7GMX6_9HYPH</name>
<dbReference type="Proteomes" id="UP000717752">
    <property type="component" value="Unassembled WGS sequence"/>
</dbReference>
<protein>
    <submittedName>
        <fullName evidence="1">Pentapeptide repeat-containing protein</fullName>
    </submittedName>
</protein>
<proteinExistence type="predicted"/>
<dbReference type="SUPFAM" id="SSF141571">
    <property type="entry name" value="Pentapeptide repeat-like"/>
    <property type="match status" value="1"/>
</dbReference>